<evidence type="ECO:0000313" key="6">
    <source>
        <dbReference type="Proteomes" id="UP000095281"/>
    </source>
</evidence>
<dbReference type="Gene3D" id="2.10.25.10">
    <property type="entry name" value="Laminin"/>
    <property type="match status" value="1"/>
</dbReference>
<evidence type="ECO:0000256" key="3">
    <source>
        <dbReference type="ARBA" id="ARBA00023157"/>
    </source>
</evidence>
<dbReference type="SUPFAM" id="SSF57567">
    <property type="entry name" value="Serine protease inhibitors"/>
    <property type="match status" value="1"/>
</dbReference>
<keyword evidence="1" id="KW-0646">Protease inhibitor</keyword>
<evidence type="ECO:0000256" key="1">
    <source>
        <dbReference type="ARBA" id="ARBA00022690"/>
    </source>
</evidence>
<keyword evidence="4" id="KW-0812">Transmembrane</keyword>
<evidence type="ECO:0000256" key="2">
    <source>
        <dbReference type="ARBA" id="ARBA00022900"/>
    </source>
</evidence>
<keyword evidence="4" id="KW-0472">Membrane</keyword>
<evidence type="ECO:0000259" key="5">
    <source>
        <dbReference type="Pfam" id="PF01826"/>
    </source>
</evidence>
<dbReference type="InterPro" id="IPR051368">
    <property type="entry name" value="SerProtInhib-TIL_Domain"/>
</dbReference>
<dbReference type="InterPro" id="IPR036084">
    <property type="entry name" value="Ser_inhib-like_sf"/>
</dbReference>
<dbReference type="Proteomes" id="UP000095281">
    <property type="component" value="Unplaced"/>
</dbReference>
<keyword evidence="6" id="KW-1185">Reference proteome</keyword>
<keyword evidence="3" id="KW-1015">Disulfide bond</keyword>
<dbReference type="Pfam" id="PF01826">
    <property type="entry name" value="TIL"/>
    <property type="match status" value="1"/>
</dbReference>
<protein>
    <submittedName>
        <fullName evidence="7">TIL domain-containing protein</fullName>
    </submittedName>
</protein>
<dbReference type="PANTHER" id="PTHR23259">
    <property type="entry name" value="RIDDLE"/>
    <property type="match status" value="1"/>
</dbReference>
<dbReference type="GO" id="GO:0004867">
    <property type="term" value="F:serine-type endopeptidase inhibitor activity"/>
    <property type="evidence" value="ECO:0007669"/>
    <property type="project" value="UniProtKB-KW"/>
</dbReference>
<proteinExistence type="predicted"/>
<feature type="domain" description="TIL" evidence="5">
    <location>
        <begin position="30"/>
        <end position="85"/>
    </location>
</feature>
<dbReference type="WBParaSite" id="MhA1_Contig298.frz3.gene9">
    <property type="protein sequence ID" value="MhA1_Contig298.frz3.gene9"/>
    <property type="gene ID" value="MhA1_Contig298.frz3.gene9"/>
</dbReference>
<dbReference type="CDD" id="cd19941">
    <property type="entry name" value="TIL"/>
    <property type="match status" value="1"/>
</dbReference>
<sequence length="102" mass="11619">MAQQDVFALICLMLLFGSTISLLYRRLDICEEGEEFKECASICEPKCSDLGHIPPLIGICMPGECQCKEGYARNDKKICIPKEDCFKSTTEINDKRTTNNYW</sequence>
<dbReference type="AlphaFoldDB" id="A0A1I8BKX1"/>
<dbReference type="PANTHER" id="PTHR23259:SF70">
    <property type="entry name" value="ACCESSORY GLAND PROTEIN ACP62F-RELATED"/>
    <property type="match status" value="1"/>
</dbReference>
<organism evidence="6 7">
    <name type="scientific">Meloidogyne hapla</name>
    <name type="common">Root-knot nematode worm</name>
    <dbReference type="NCBI Taxonomy" id="6305"/>
    <lineage>
        <taxon>Eukaryota</taxon>
        <taxon>Metazoa</taxon>
        <taxon>Ecdysozoa</taxon>
        <taxon>Nematoda</taxon>
        <taxon>Chromadorea</taxon>
        <taxon>Rhabditida</taxon>
        <taxon>Tylenchina</taxon>
        <taxon>Tylenchomorpha</taxon>
        <taxon>Tylenchoidea</taxon>
        <taxon>Meloidogynidae</taxon>
        <taxon>Meloidogyninae</taxon>
        <taxon>Meloidogyne</taxon>
    </lineage>
</organism>
<reference evidence="7" key="1">
    <citation type="submission" date="2016-11" db="UniProtKB">
        <authorList>
            <consortium name="WormBaseParasite"/>
        </authorList>
    </citation>
    <scope>IDENTIFICATION</scope>
</reference>
<name>A0A1I8BKX1_MELHA</name>
<evidence type="ECO:0000256" key="4">
    <source>
        <dbReference type="SAM" id="Phobius"/>
    </source>
</evidence>
<evidence type="ECO:0000313" key="7">
    <source>
        <dbReference type="WBParaSite" id="MhA1_Contig298.frz3.gene9"/>
    </source>
</evidence>
<accession>A0A1I8BKX1</accession>
<dbReference type="InterPro" id="IPR002919">
    <property type="entry name" value="TIL_dom"/>
</dbReference>
<keyword evidence="4" id="KW-1133">Transmembrane helix</keyword>
<feature type="transmembrane region" description="Helical" evidence="4">
    <location>
        <begin position="6"/>
        <end position="24"/>
    </location>
</feature>
<keyword evidence="2" id="KW-0722">Serine protease inhibitor</keyword>